<feature type="domain" description="UDP-glucose/GDP-mannose dehydrogenase C-terminal" evidence="12">
    <location>
        <begin position="313"/>
        <end position="414"/>
    </location>
</feature>
<evidence type="ECO:0000313" key="13">
    <source>
        <dbReference type="EMBL" id="OZM56511.1"/>
    </source>
</evidence>
<comment type="similarity">
    <text evidence="2 8">Belongs to the UDP-glucose/GDP-mannose dehydrogenase family.</text>
</comment>
<comment type="pathway">
    <text evidence="1">Nucleotide-sugar biosynthesis; UDP-alpha-D-glucuronate biosynthesis; UDP-alpha-D-glucuronate from UDP-alpha-D-glucose: step 1/1.</text>
</comment>
<evidence type="ECO:0000256" key="9">
    <source>
        <dbReference type="PIRSR" id="PIRSR500134-1"/>
    </source>
</evidence>
<dbReference type="PANTHER" id="PTHR43750:SF3">
    <property type="entry name" value="UDP-GLUCOSE 6-DEHYDROGENASE TUAD"/>
    <property type="match status" value="1"/>
</dbReference>
<dbReference type="GO" id="GO:0051287">
    <property type="term" value="F:NAD binding"/>
    <property type="evidence" value="ECO:0007669"/>
    <property type="project" value="InterPro"/>
</dbReference>
<comment type="function">
    <text evidence="7">Catalyzes the conversion of UDP-glucose into UDP-glucuronate, one of the precursors of teichuronic acid.</text>
</comment>
<evidence type="ECO:0000256" key="6">
    <source>
        <dbReference type="ARBA" id="ARBA00047473"/>
    </source>
</evidence>
<feature type="binding site" evidence="11">
    <location>
        <position position="327"/>
    </location>
    <ligand>
        <name>NAD(+)</name>
        <dbReference type="ChEBI" id="CHEBI:57540"/>
    </ligand>
</feature>
<dbReference type="GO" id="GO:0000271">
    <property type="term" value="P:polysaccharide biosynthetic process"/>
    <property type="evidence" value="ECO:0007669"/>
    <property type="project" value="InterPro"/>
</dbReference>
<evidence type="ECO:0000256" key="2">
    <source>
        <dbReference type="ARBA" id="ARBA00006601"/>
    </source>
</evidence>
<dbReference type="InterPro" id="IPR014027">
    <property type="entry name" value="UDP-Glc/GDP-Man_DH_C"/>
</dbReference>
<dbReference type="InterPro" id="IPR017476">
    <property type="entry name" value="UDP-Glc/GDP-Man"/>
</dbReference>
<feature type="binding site" evidence="11">
    <location>
        <position position="30"/>
    </location>
    <ligand>
        <name>NAD(+)</name>
        <dbReference type="ChEBI" id="CHEBI:57540"/>
    </ligand>
</feature>
<dbReference type="EC" id="1.1.1.22" evidence="3 8"/>
<proteinExistence type="inferred from homology"/>
<reference evidence="13 14" key="2">
    <citation type="submission" date="2017-09" db="EMBL/GenBank/DDBJ databases">
        <title>Bacillus patelloidae sp. nov., isolated from the intestinal tract of a marine limpet.</title>
        <authorList>
            <person name="Liu R."/>
            <person name="Dong C."/>
            <person name="Shao Z."/>
        </authorList>
    </citation>
    <scope>NUCLEOTIDE SEQUENCE [LARGE SCALE GENOMIC DNA]</scope>
    <source>
        <strain evidence="13 14">SA5d-4</strain>
    </source>
</reference>
<evidence type="ECO:0000256" key="4">
    <source>
        <dbReference type="ARBA" id="ARBA00023002"/>
    </source>
</evidence>
<dbReference type="FunFam" id="1.20.5.100:FF:000001">
    <property type="entry name" value="UDP-glucose 6-dehydrogenase"/>
    <property type="match status" value="1"/>
</dbReference>
<dbReference type="Pfam" id="PF03720">
    <property type="entry name" value="UDPG_MGDP_dh_C"/>
    <property type="match status" value="1"/>
</dbReference>
<dbReference type="GO" id="GO:0003979">
    <property type="term" value="F:UDP-glucose 6-dehydrogenase activity"/>
    <property type="evidence" value="ECO:0007669"/>
    <property type="project" value="UniProtKB-EC"/>
</dbReference>
<feature type="binding site" evidence="10">
    <location>
        <position position="320"/>
    </location>
    <ligand>
        <name>substrate</name>
    </ligand>
</feature>
<dbReference type="InterPro" id="IPR028357">
    <property type="entry name" value="UDPglc_DH_bac"/>
</dbReference>
<reference evidence="14" key="1">
    <citation type="submission" date="2017-08" db="EMBL/GenBank/DDBJ databases">
        <authorList>
            <person name="Huang Z."/>
        </authorList>
    </citation>
    <scope>NUCLEOTIDE SEQUENCE [LARGE SCALE GENOMIC DNA]</scope>
    <source>
        <strain evidence="14">SA5d-4</strain>
    </source>
</reference>
<dbReference type="InterPro" id="IPR036220">
    <property type="entry name" value="UDP-Glc/GDP-Man_DH_C_sf"/>
</dbReference>
<feature type="binding site" evidence="10">
    <location>
        <position position="203"/>
    </location>
    <ligand>
        <name>substrate</name>
    </ligand>
</feature>
<dbReference type="Pfam" id="PF00984">
    <property type="entry name" value="UDPG_MGDP_dh"/>
    <property type="match status" value="1"/>
</dbReference>
<evidence type="ECO:0000256" key="11">
    <source>
        <dbReference type="PIRSR" id="PIRSR500134-3"/>
    </source>
</evidence>
<gene>
    <name evidence="13" type="ORF">CIB95_12115</name>
</gene>
<protein>
    <recommendedName>
        <fullName evidence="3 8">UDP-glucose 6-dehydrogenase</fullName>
        <ecNumber evidence="3 8">1.1.1.22</ecNumber>
    </recommendedName>
</protein>
<feature type="active site" description="Nucleophile" evidence="9">
    <location>
        <position position="259"/>
    </location>
</feature>
<comment type="catalytic activity">
    <reaction evidence="6 8">
        <text>UDP-alpha-D-glucose + 2 NAD(+) + H2O = UDP-alpha-D-glucuronate + 2 NADH + 3 H(+)</text>
        <dbReference type="Rhea" id="RHEA:23596"/>
        <dbReference type="ChEBI" id="CHEBI:15377"/>
        <dbReference type="ChEBI" id="CHEBI:15378"/>
        <dbReference type="ChEBI" id="CHEBI:57540"/>
        <dbReference type="ChEBI" id="CHEBI:57945"/>
        <dbReference type="ChEBI" id="CHEBI:58052"/>
        <dbReference type="ChEBI" id="CHEBI:58885"/>
        <dbReference type="EC" id="1.1.1.22"/>
    </reaction>
</comment>
<dbReference type="SUPFAM" id="SSF51735">
    <property type="entry name" value="NAD(P)-binding Rossmann-fold domains"/>
    <property type="match status" value="1"/>
</dbReference>
<dbReference type="InterPro" id="IPR014026">
    <property type="entry name" value="UDP-Glc/GDP-Man_DH_dimer"/>
</dbReference>
<dbReference type="PANTHER" id="PTHR43750">
    <property type="entry name" value="UDP-GLUCOSE 6-DEHYDROGENASE TUAD"/>
    <property type="match status" value="1"/>
</dbReference>
<dbReference type="AlphaFoldDB" id="A0A263BS10"/>
<accession>A0A263BS10</accession>
<feature type="binding site" evidence="10">
    <location>
        <begin position="151"/>
        <end position="154"/>
    </location>
    <ligand>
        <name>substrate</name>
    </ligand>
</feature>
<dbReference type="Proteomes" id="UP000217083">
    <property type="component" value="Unassembled WGS sequence"/>
</dbReference>
<dbReference type="PIRSF" id="PIRSF000124">
    <property type="entry name" value="UDPglc_GDPman_dh"/>
    <property type="match status" value="1"/>
</dbReference>
<dbReference type="RefSeq" id="WP_094925534.1">
    <property type="nucleotide sequence ID" value="NZ_NPIA01000006.1"/>
</dbReference>
<evidence type="ECO:0000256" key="7">
    <source>
        <dbReference type="ARBA" id="ARBA00053241"/>
    </source>
</evidence>
<feature type="binding site" evidence="11">
    <location>
        <position position="121"/>
    </location>
    <ligand>
        <name>NAD(+)</name>
        <dbReference type="ChEBI" id="CHEBI:57540"/>
    </ligand>
</feature>
<dbReference type="EMBL" id="NPIA01000006">
    <property type="protein sequence ID" value="OZM56511.1"/>
    <property type="molecule type" value="Genomic_DNA"/>
</dbReference>
<dbReference type="InterPro" id="IPR001732">
    <property type="entry name" value="UDP-Glc/GDP-Man_DH_N"/>
</dbReference>
<evidence type="ECO:0000313" key="14">
    <source>
        <dbReference type="Proteomes" id="UP000217083"/>
    </source>
</evidence>
<dbReference type="GO" id="GO:0006065">
    <property type="term" value="P:UDP-glucuronate biosynthetic process"/>
    <property type="evidence" value="ECO:0007669"/>
    <property type="project" value="UniProtKB-UniPathway"/>
</dbReference>
<dbReference type="InterPro" id="IPR036291">
    <property type="entry name" value="NAD(P)-bd_dom_sf"/>
</dbReference>
<keyword evidence="14" id="KW-1185">Reference proteome</keyword>
<organism evidence="13 14">
    <name type="scientific">Lottiidibacillus patelloidae</name>
    <dbReference type="NCBI Taxonomy" id="2670334"/>
    <lineage>
        <taxon>Bacteria</taxon>
        <taxon>Bacillati</taxon>
        <taxon>Bacillota</taxon>
        <taxon>Bacilli</taxon>
        <taxon>Bacillales</taxon>
        <taxon>Bacillaceae</taxon>
        <taxon>Lottiidibacillus</taxon>
    </lineage>
</organism>
<dbReference type="SUPFAM" id="SSF48179">
    <property type="entry name" value="6-phosphogluconate dehydrogenase C-terminal domain-like"/>
    <property type="match status" value="1"/>
</dbReference>
<keyword evidence="4 8" id="KW-0560">Oxidoreductase</keyword>
<evidence type="ECO:0000256" key="8">
    <source>
        <dbReference type="PIRNR" id="PIRNR000124"/>
    </source>
</evidence>
<feature type="binding site" evidence="11">
    <location>
        <position position="86"/>
    </location>
    <ligand>
        <name>NAD(+)</name>
        <dbReference type="ChEBI" id="CHEBI:57540"/>
    </ligand>
</feature>
<evidence type="ECO:0000256" key="5">
    <source>
        <dbReference type="ARBA" id="ARBA00023027"/>
    </source>
</evidence>
<dbReference type="SMART" id="SM00984">
    <property type="entry name" value="UDPG_MGDP_dh_C"/>
    <property type="match status" value="1"/>
</dbReference>
<feature type="binding site" evidence="10">
    <location>
        <begin position="248"/>
        <end position="252"/>
    </location>
    <ligand>
        <name>substrate</name>
    </ligand>
</feature>
<evidence type="ECO:0000259" key="12">
    <source>
        <dbReference type="SMART" id="SM00984"/>
    </source>
</evidence>
<comment type="caution">
    <text evidence="13">The sequence shown here is derived from an EMBL/GenBank/DDBJ whole genome shotgun (WGS) entry which is preliminary data.</text>
</comment>
<evidence type="ECO:0000256" key="1">
    <source>
        <dbReference type="ARBA" id="ARBA00004701"/>
    </source>
</evidence>
<feature type="binding site" evidence="10">
    <location>
        <position position="256"/>
    </location>
    <ligand>
        <name>substrate</name>
    </ligand>
</feature>
<name>A0A263BS10_9BACI</name>
<feature type="binding site" evidence="11">
    <location>
        <position position="35"/>
    </location>
    <ligand>
        <name>NAD(+)</name>
        <dbReference type="ChEBI" id="CHEBI:57540"/>
    </ligand>
</feature>
<sequence>MNICIIGTGYVGLVSGACYSDIGHNVTCIDINKEKIESLNKGIVPIFEPGLEELIKKNVKADRLKFSIEFEQGIQGANIVYLIVGTDPLSNGETDLTYLKEAAKSVAKYLTDYKLIAIKSTVPVGTCRKIKKLITKEAGHSNFDIASNPEFLREGSAISDTFNMERAVFGVETDRAEKLLRKLHEKFKTKVVVTNLESSEMIKYAANAFLATKISFINEIANVCEKVGADVTKVSEGIGLDHRISPFFLNAGIGYGGSCFPKDTSSLVKIAEEVGYDFKIVKDVERVNYEQRFKVIEKLKEAIGGKLKGKRIAVLGLAFKPNTDDMRGAPSIDIIYKLQQCEANIIAYDPIASENAKKIIPNLKTTNSILEAANGAHALIILTEWPEFQDIDLEVLEKIMDNNVIIDGRNVFSISMMKSLDFYYASIGRETIYPKGKKSSQ</sequence>
<dbReference type="Gene3D" id="1.20.5.100">
    <property type="entry name" value="Cytochrome c1, transmembrane anchor, C-terminal"/>
    <property type="match status" value="1"/>
</dbReference>
<feature type="binding site" evidence="11">
    <location>
        <position position="154"/>
    </location>
    <ligand>
        <name>NAD(+)</name>
        <dbReference type="ChEBI" id="CHEBI:57540"/>
    </ligand>
</feature>
<dbReference type="UniPathway" id="UPA00038">
    <property type="reaction ID" value="UER00491"/>
</dbReference>
<keyword evidence="5 8" id="KW-0520">NAD</keyword>
<evidence type="ECO:0000256" key="10">
    <source>
        <dbReference type="PIRSR" id="PIRSR500134-2"/>
    </source>
</evidence>
<feature type="binding site" evidence="11">
    <location>
        <position position="262"/>
    </location>
    <ligand>
        <name>NAD(+)</name>
        <dbReference type="ChEBI" id="CHEBI:57540"/>
    </ligand>
</feature>
<dbReference type="PIRSF" id="PIRSF500134">
    <property type="entry name" value="UDPglc_DH_bac"/>
    <property type="match status" value="1"/>
</dbReference>
<dbReference type="InterPro" id="IPR008927">
    <property type="entry name" value="6-PGluconate_DH-like_C_sf"/>
</dbReference>
<dbReference type="Pfam" id="PF03721">
    <property type="entry name" value="UDPG_MGDP_dh_N"/>
    <property type="match status" value="1"/>
</dbReference>
<evidence type="ECO:0000256" key="3">
    <source>
        <dbReference type="ARBA" id="ARBA00012954"/>
    </source>
</evidence>
<dbReference type="Gene3D" id="3.40.50.720">
    <property type="entry name" value="NAD(P)-binding Rossmann-like Domain"/>
    <property type="match status" value="2"/>
</dbReference>
<dbReference type="SUPFAM" id="SSF52413">
    <property type="entry name" value="UDP-glucose/GDP-mannose dehydrogenase C-terminal domain"/>
    <property type="match status" value="1"/>
</dbReference>
<dbReference type="NCBIfam" id="TIGR03026">
    <property type="entry name" value="NDP-sugDHase"/>
    <property type="match status" value="1"/>
</dbReference>